<evidence type="ECO:0000313" key="2">
    <source>
        <dbReference type="EMBL" id="KAJ8651649.1"/>
    </source>
</evidence>
<gene>
    <name evidence="2" type="ORF">O0I10_012785</name>
</gene>
<proteinExistence type="predicted"/>
<evidence type="ECO:0000256" key="1">
    <source>
        <dbReference type="SAM" id="Phobius"/>
    </source>
</evidence>
<keyword evidence="3" id="KW-1185">Reference proteome</keyword>
<feature type="transmembrane region" description="Helical" evidence="1">
    <location>
        <begin position="44"/>
        <end position="62"/>
    </location>
</feature>
<protein>
    <submittedName>
        <fullName evidence="2">Uncharacterized protein</fullName>
    </submittedName>
</protein>
<evidence type="ECO:0000313" key="3">
    <source>
        <dbReference type="Proteomes" id="UP001234581"/>
    </source>
</evidence>
<reference evidence="2 3" key="1">
    <citation type="submission" date="2023-03" db="EMBL/GenBank/DDBJ databases">
        <title>Genome sequence of Lichtheimia ornata CBS 291.66.</title>
        <authorList>
            <person name="Mohabir J.T."/>
            <person name="Shea T.P."/>
            <person name="Kurbessoian T."/>
            <person name="Berby B."/>
            <person name="Fontaine J."/>
            <person name="Livny J."/>
            <person name="Gnirke A."/>
            <person name="Stajich J.E."/>
            <person name="Cuomo C.A."/>
        </authorList>
    </citation>
    <scope>NUCLEOTIDE SEQUENCE [LARGE SCALE GENOMIC DNA]</scope>
    <source>
        <strain evidence="2">CBS 291.66</strain>
    </source>
</reference>
<keyword evidence="1" id="KW-0472">Membrane</keyword>
<dbReference type="GeneID" id="83220119"/>
<dbReference type="AlphaFoldDB" id="A0AAD7XPA9"/>
<dbReference type="RefSeq" id="XP_058336563.1">
    <property type="nucleotide sequence ID" value="XM_058492672.1"/>
</dbReference>
<accession>A0AAD7XPA9</accession>
<comment type="caution">
    <text evidence="2">The sequence shown here is derived from an EMBL/GenBank/DDBJ whole genome shotgun (WGS) entry which is preliminary data.</text>
</comment>
<keyword evidence="1" id="KW-0812">Transmembrane</keyword>
<sequence length="88" mass="10314">MAMASRYGSPRSRFIGKWWQQQHDEELAYCTLHPTKNDTDGNAMALWKALTLITAPLLWLQLRKFTPMASRMDYQKVLLDTGRIYHLD</sequence>
<dbReference type="Proteomes" id="UP001234581">
    <property type="component" value="Unassembled WGS sequence"/>
</dbReference>
<name>A0AAD7XPA9_9FUNG</name>
<dbReference type="EMBL" id="JARTCD010000157">
    <property type="protein sequence ID" value="KAJ8651649.1"/>
    <property type="molecule type" value="Genomic_DNA"/>
</dbReference>
<organism evidence="2 3">
    <name type="scientific">Lichtheimia ornata</name>
    <dbReference type="NCBI Taxonomy" id="688661"/>
    <lineage>
        <taxon>Eukaryota</taxon>
        <taxon>Fungi</taxon>
        <taxon>Fungi incertae sedis</taxon>
        <taxon>Mucoromycota</taxon>
        <taxon>Mucoromycotina</taxon>
        <taxon>Mucoromycetes</taxon>
        <taxon>Mucorales</taxon>
        <taxon>Lichtheimiaceae</taxon>
        <taxon>Lichtheimia</taxon>
    </lineage>
</organism>
<keyword evidence="1" id="KW-1133">Transmembrane helix</keyword>